<name>A0AC61DEN1_9FIRM</name>
<protein>
    <submittedName>
        <fullName evidence="1">Uncharacterized protein</fullName>
    </submittedName>
</protein>
<comment type="caution">
    <text evidence="1">The sequence shown here is derived from an EMBL/GenBank/DDBJ whole genome shotgun (WGS) entry which is preliminary data.</text>
</comment>
<dbReference type="Proteomes" id="UP000224460">
    <property type="component" value="Unassembled WGS sequence"/>
</dbReference>
<proteinExistence type="predicted"/>
<accession>A0AC61DEN1</accession>
<organism evidence="1 2">
    <name type="scientific">Sporanaerobium hydrogeniformans</name>
    <dbReference type="NCBI Taxonomy" id="3072179"/>
    <lineage>
        <taxon>Bacteria</taxon>
        <taxon>Bacillati</taxon>
        <taxon>Bacillota</taxon>
        <taxon>Clostridia</taxon>
        <taxon>Lachnospirales</taxon>
        <taxon>Lachnospiraceae</taxon>
        <taxon>Sporanaerobium</taxon>
    </lineage>
</organism>
<dbReference type="EMBL" id="PEDL01000004">
    <property type="protein sequence ID" value="PHV71360.1"/>
    <property type="molecule type" value="Genomic_DNA"/>
</dbReference>
<evidence type="ECO:0000313" key="1">
    <source>
        <dbReference type="EMBL" id="PHV71360.1"/>
    </source>
</evidence>
<gene>
    <name evidence="1" type="ORF">CS063_06620</name>
</gene>
<evidence type="ECO:0000313" key="2">
    <source>
        <dbReference type="Proteomes" id="UP000224460"/>
    </source>
</evidence>
<sequence length="118" mass="14157">MKEKLLQALWQLTLAQEKALEDDEIEEFEKFLNQKETLIHQLKVVREKEGMDWSETEKQLVKKLQEVDARMNTYFQQELEATKKEIGKIRNQKKVAHFYNHPYSTASEEGIFIDKRRT</sequence>
<reference evidence="1" key="1">
    <citation type="submission" date="2017-10" db="EMBL/GenBank/DDBJ databases">
        <title>Genome sequence of cellulolytic Lachnospiraceae bacterium XHS1971 isolated from hotspring sediment.</title>
        <authorList>
            <person name="Vasudevan G."/>
            <person name="Joshi A.J."/>
            <person name="Hivarkar S."/>
            <person name="Lanjekar V.B."/>
            <person name="Dhakephalkar P.K."/>
            <person name="Dagar S."/>
        </authorList>
    </citation>
    <scope>NUCLEOTIDE SEQUENCE</scope>
    <source>
        <strain evidence="1">XHS1971</strain>
    </source>
</reference>
<keyword evidence="2" id="KW-1185">Reference proteome</keyword>